<sequence>MFNEIFHGFSNRMNSLLVIQPILDLEKKERYKQYPLVSIGVSILLFILENMLRNSDRNTYEDIARFLQVLLRDRWNEELSFEESLEMTKVIVREYLRNNGQPFQISYYDFEQKQQKTKYYHLIDFSDNYTLKDIKRNASFRLTPDAIESLFKTREIFQEMQISIMQMYFRQQIQRKVFDGALQTTEELIFSINNEKIKMKQLIERIVKDVLQIAKENEFEAMLVRYEKRMEQEKRQFDEISNLITHTISEYHKEMFAQKEDRAFELIKKVQRNWWEAKDCHAELFTLKQDVQKFFIDSMESIIFQSFQSNINFETEVIPLVMEKKLQLKDLRTILQPLNPLRSMRLFHPSIFFETHKRRQTQIREEKTLNELTDVEKIRIEQEEREQKHQRLNLIKDMISFLFSPLHTKEYYQMSKYLNQNQPEWLTNPLFANTLIQLHQYKNISLELIDSVNLLSLDDIHRAIGEYVIESRIDQVTKCAHLEILLDEVIIISNGSKEISDFYVKRGEKK</sequence>
<name>A0A6I4VYG4_9BACL</name>
<dbReference type="RefSeq" id="WP_160802321.1">
    <property type="nucleotide sequence ID" value="NZ_WUUL01000010.1"/>
</dbReference>
<organism evidence="2 3">
    <name type="scientific">Shimazuella alba</name>
    <dbReference type="NCBI Taxonomy" id="2690964"/>
    <lineage>
        <taxon>Bacteria</taxon>
        <taxon>Bacillati</taxon>
        <taxon>Bacillota</taxon>
        <taxon>Bacilli</taxon>
        <taxon>Bacillales</taxon>
        <taxon>Thermoactinomycetaceae</taxon>
        <taxon>Shimazuella</taxon>
    </lineage>
</organism>
<reference evidence="2 3" key="1">
    <citation type="submission" date="2019-12" db="EMBL/GenBank/DDBJ databases">
        <title>Whole-genome analyses of novel actinobacteria.</title>
        <authorList>
            <person name="Sahin N."/>
            <person name="Saygin H."/>
        </authorList>
    </citation>
    <scope>NUCLEOTIDE SEQUENCE [LARGE SCALE GENOMIC DNA]</scope>
    <source>
        <strain evidence="2 3">KC615</strain>
    </source>
</reference>
<comment type="caution">
    <text evidence="2">The sequence shown here is derived from an EMBL/GenBank/DDBJ whole genome shotgun (WGS) entry which is preliminary data.</text>
</comment>
<accession>A0A6I4VYG4</accession>
<evidence type="ECO:0008006" key="4">
    <source>
        <dbReference type="Google" id="ProtNLM"/>
    </source>
</evidence>
<evidence type="ECO:0000313" key="3">
    <source>
        <dbReference type="Proteomes" id="UP000430692"/>
    </source>
</evidence>
<dbReference type="AlphaFoldDB" id="A0A6I4VYG4"/>
<evidence type="ECO:0000313" key="2">
    <source>
        <dbReference type="EMBL" id="MXQ54970.1"/>
    </source>
</evidence>
<evidence type="ECO:0000256" key="1">
    <source>
        <dbReference type="SAM" id="Coils"/>
    </source>
</evidence>
<dbReference type="Proteomes" id="UP000430692">
    <property type="component" value="Unassembled WGS sequence"/>
</dbReference>
<protein>
    <recommendedName>
        <fullName evidence="4">Replicative DNA helicase</fullName>
    </recommendedName>
</protein>
<dbReference type="EMBL" id="WUUL01000010">
    <property type="protein sequence ID" value="MXQ54970.1"/>
    <property type="molecule type" value="Genomic_DNA"/>
</dbReference>
<proteinExistence type="predicted"/>
<keyword evidence="3" id="KW-1185">Reference proteome</keyword>
<keyword evidence="1" id="KW-0175">Coiled coil</keyword>
<feature type="coiled-coil region" evidence="1">
    <location>
        <begin position="216"/>
        <end position="243"/>
    </location>
</feature>
<gene>
    <name evidence="2" type="ORF">GSM42_14840</name>
</gene>